<reference evidence="2" key="1">
    <citation type="journal article" date="2022" name="bioRxiv">
        <title>Sequencing and chromosome-scale assembly of the giantPleurodeles waltlgenome.</title>
        <authorList>
            <person name="Brown T."/>
            <person name="Elewa A."/>
            <person name="Iarovenko S."/>
            <person name="Subramanian E."/>
            <person name="Araus A.J."/>
            <person name="Petzold A."/>
            <person name="Susuki M."/>
            <person name="Suzuki K.-i.T."/>
            <person name="Hayashi T."/>
            <person name="Toyoda A."/>
            <person name="Oliveira C."/>
            <person name="Osipova E."/>
            <person name="Leigh N.D."/>
            <person name="Simon A."/>
            <person name="Yun M.H."/>
        </authorList>
    </citation>
    <scope>NUCLEOTIDE SEQUENCE</scope>
    <source>
        <strain evidence="2">20211129_DDA</strain>
        <tissue evidence="2">Liver</tissue>
    </source>
</reference>
<name>A0AAV7S3S1_PLEWA</name>
<feature type="region of interest" description="Disordered" evidence="1">
    <location>
        <begin position="32"/>
        <end position="66"/>
    </location>
</feature>
<dbReference type="AlphaFoldDB" id="A0AAV7S3S1"/>
<proteinExistence type="predicted"/>
<dbReference type="Proteomes" id="UP001066276">
    <property type="component" value="Chromosome 5"/>
</dbReference>
<evidence type="ECO:0000256" key="1">
    <source>
        <dbReference type="SAM" id="MobiDB-lite"/>
    </source>
</evidence>
<evidence type="ECO:0000313" key="3">
    <source>
        <dbReference type="Proteomes" id="UP001066276"/>
    </source>
</evidence>
<evidence type="ECO:0000313" key="2">
    <source>
        <dbReference type="EMBL" id="KAJ1157653.1"/>
    </source>
</evidence>
<protein>
    <submittedName>
        <fullName evidence="2">Uncharacterized protein</fullName>
    </submittedName>
</protein>
<dbReference type="EMBL" id="JANPWB010000009">
    <property type="protein sequence ID" value="KAJ1157653.1"/>
    <property type="molecule type" value="Genomic_DNA"/>
</dbReference>
<comment type="caution">
    <text evidence="2">The sequence shown here is derived from an EMBL/GenBank/DDBJ whole genome shotgun (WGS) entry which is preliminary data.</text>
</comment>
<accession>A0AAV7S3S1</accession>
<sequence>MLRDGSIGAPVRHKPNLTHLTHLLPMSGFLRSYGHSPEPLRGTQKEKKTNKRTSAGDLRFGNCGPN</sequence>
<gene>
    <name evidence="2" type="ORF">NDU88_010357</name>
</gene>
<organism evidence="2 3">
    <name type="scientific">Pleurodeles waltl</name>
    <name type="common">Iberian ribbed newt</name>
    <dbReference type="NCBI Taxonomy" id="8319"/>
    <lineage>
        <taxon>Eukaryota</taxon>
        <taxon>Metazoa</taxon>
        <taxon>Chordata</taxon>
        <taxon>Craniata</taxon>
        <taxon>Vertebrata</taxon>
        <taxon>Euteleostomi</taxon>
        <taxon>Amphibia</taxon>
        <taxon>Batrachia</taxon>
        <taxon>Caudata</taxon>
        <taxon>Salamandroidea</taxon>
        <taxon>Salamandridae</taxon>
        <taxon>Pleurodelinae</taxon>
        <taxon>Pleurodeles</taxon>
    </lineage>
</organism>
<keyword evidence="3" id="KW-1185">Reference proteome</keyword>